<protein>
    <submittedName>
        <fullName evidence="1">Transporter substrate-binding domain-containing protein</fullName>
    </submittedName>
</protein>
<dbReference type="PANTHER" id="PTHR35936:SF35">
    <property type="entry name" value="L-CYSTINE-BINDING PROTEIN TCYJ"/>
    <property type="match status" value="1"/>
</dbReference>
<organism evidence="1 2">
    <name type="scientific">Undibacterium cyanobacteriorum</name>
    <dbReference type="NCBI Taxonomy" id="3073561"/>
    <lineage>
        <taxon>Bacteria</taxon>
        <taxon>Pseudomonadati</taxon>
        <taxon>Pseudomonadota</taxon>
        <taxon>Betaproteobacteria</taxon>
        <taxon>Burkholderiales</taxon>
        <taxon>Oxalobacteraceae</taxon>
        <taxon>Undibacterium</taxon>
    </lineage>
</organism>
<evidence type="ECO:0000313" key="2">
    <source>
        <dbReference type="Proteomes" id="UP001181355"/>
    </source>
</evidence>
<gene>
    <name evidence="1" type="ORF">RF679_08905</name>
</gene>
<keyword evidence="2" id="KW-1185">Reference proteome</keyword>
<proteinExistence type="predicted"/>
<name>A0ABY9RME9_9BURK</name>
<reference evidence="1" key="1">
    <citation type="submission" date="2023-09" db="EMBL/GenBank/DDBJ databases">
        <title>Undibacterium sp. 20NA77.5 isolated from freshwater.</title>
        <authorList>
            <person name="Le V."/>
            <person name="Ko S.-R."/>
            <person name="Ahn C.-Y."/>
            <person name="Oh H.-M."/>
        </authorList>
    </citation>
    <scope>NUCLEOTIDE SEQUENCE</scope>
    <source>
        <strain evidence="1">20NA77.5</strain>
    </source>
</reference>
<dbReference type="RefSeq" id="WP_309483851.1">
    <property type="nucleotide sequence ID" value="NZ_CP133720.1"/>
</dbReference>
<dbReference type="Proteomes" id="UP001181355">
    <property type="component" value="Chromosome"/>
</dbReference>
<accession>A0ABY9RME9</accession>
<sequence>MTEMEKGIGASNCLWLSITISLLLSVSDRANASPKLLLYFNDRPPYLEVGSDGAVHGLTATPAAKALEKAGIPFQWKKASAEQQLAAINRNAEPACLVGWFKRPERQLLGKFSVPIYAGSRMVALSLSSNPRLIDRMRVVDLVKSTELTMLAKSGYSYGNILDQHIRNFSPKQEFATGENINMLQMLIHGRADYFLVSEEEAVALIERSGRSKHDFRLTYFVEGIKEDTRHFWCTRQTPDGLILKLNGVLQSTVARQRKQATS</sequence>
<dbReference type="PANTHER" id="PTHR35936">
    <property type="entry name" value="MEMBRANE-BOUND LYTIC MUREIN TRANSGLYCOSYLASE F"/>
    <property type="match status" value="1"/>
</dbReference>
<evidence type="ECO:0000313" key="1">
    <source>
        <dbReference type="EMBL" id="WMW82379.1"/>
    </source>
</evidence>
<dbReference type="Gene3D" id="3.40.190.10">
    <property type="entry name" value="Periplasmic binding protein-like II"/>
    <property type="match status" value="2"/>
</dbReference>
<dbReference type="EMBL" id="CP133720">
    <property type="protein sequence ID" value="WMW82379.1"/>
    <property type="molecule type" value="Genomic_DNA"/>
</dbReference>
<dbReference type="SUPFAM" id="SSF53850">
    <property type="entry name" value="Periplasmic binding protein-like II"/>
    <property type="match status" value="1"/>
</dbReference>